<dbReference type="Proteomes" id="UP001152320">
    <property type="component" value="Chromosome 7"/>
</dbReference>
<feature type="domain" description="LRRNT" evidence="3">
    <location>
        <begin position="30"/>
        <end position="63"/>
    </location>
</feature>
<organism evidence="4 5">
    <name type="scientific">Holothuria leucospilota</name>
    <name type="common">Black long sea cucumber</name>
    <name type="synonym">Mertensiothuria leucospilota</name>
    <dbReference type="NCBI Taxonomy" id="206669"/>
    <lineage>
        <taxon>Eukaryota</taxon>
        <taxon>Metazoa</taxon>
        <taxon>Echinodermata</taxon>
        <taxon>Eleutherozoa</taxon>
        <taxon>Echinozoa</taxon>
        <taxon>Holothuroidea</taxon>
        <taxon>Aspidochirotacea</taxon>
        <taxon>Aspidochirotida</taxon>
        <taxon>Holothuriidae</taxon>
        <taxon>Holothuria</taxon>
    </lineage>
</organism>
<evidence type="ECO:0000256" key="1">
    <source>
        <dbReference type="ARBA" id="ARBA00022614"/>
    </source>
</evidence>
<sequence>MGRFCPLTKKTWLRPCNNPCIIQSSLGNSVCDNICNCSDEIFVNCSSRDLTEVPHNIPGNVYESK</sequence>
<protein>
    <recommendedName>
        <fullName evidence="3">LRRNT domain-containing protein</fullName>
    </recommendedName>
</protein>
<name>A0A9Q1C3P1_HOLLE</name>
<keyword evidence="5" id="KW-1185">Reference proteome</keyword>
<evidence type="ECO:0000313" key="5">
    <source>
        <dbReference type="Proteomes" id="UP001152320"/>
    </source>
</evidence>
<comment type="caution">
    <text evidence="4">The sequence shown here is derived from an EMBL/GenBank/DDBJ whole genome shotgun (WGS) entry which is preliminary data.</text>
</comment>
<keyword evidence="1" id="KW-0433">Leucine-rich repeat</keyword>
<dbReference type="InterPro" id="IPR000372">
    <property type="entry name" value="LRRNT"/>
</dbReference>
<dbReference type="AlphaFoldDB" id="A0A9Q1C3P1"/>
<keyword evidence="2" id="KW-0732">Signal</keyword>
<evidence type="ECO:0000256" key="2">
    <source>
        <dbReference type="ARBA" id="ARBA00022729"/>
    </source>
</evidence>
<gene>
    <name evidence="4" type="ORF">HOLleu_16161</name>
</gene>
<reference evidence="4" key="1">
    <citation type="submission" date="2021-10" db="EMBL/GenBank/DDBJ databases">
        <title>Tropical sea cucumber genome reveals ecological adaptation and Cuvierian tubules defense mechanism.</title>
        <authorList>
            <person name="Chen T."/>
        </authorList>
    </citation>
    <scope>NUCLEOTIDE SEQUENCE</scope>
    <source>
        <strain evidence="4">Nanhai2018</strain>
        <tissue evidence="4">Muscle</tissue>
    </source>
</reference>
<evidence type="ECO:0000259" key="3">
    <source>
        <dbReference type="SMART" id="SM00013"/>
    </source>
</evidence>
<evidence type="ECO:0000313" key="4">
    <source>
        <dbReference type="EMBL" id="KAJ8038673.1"/>
    </source>
</evidence>
<dbReference type="EMBL" id="JAIZAY010000007">
    <property type="protein sequence ID" value="KAJ8038673.1"/>
    <property type="molecule type" value="Genomic_DNA"/>
</dbReference>
<accession>A0A9Q1C3P1</accession>
<proteinExistence type="predicted"/>
<dbReference type="SMART" id="SM00013">
    <property type="entry name" value="LRRNT"/>
    <property type="match status" value="1"/>
</dbReference>